<feature type="region of interest" description="Disordered" evidence="6">
    <location>
        <begin position="71"/>
        <end position="94"/>
    </location>
</feature>
<evidence type="ECO:0000259" key="7">
    <source>
        <dbReference type="PROSITE" id="PS50249"/>
    </source>
</evidence>
<dbReference type="CDD" id="cd08070">
    <property type="entry name" value="MPN_like"/>
    <property type="match status" value="1"/>
</dbReference>
<keyword evidence="1" id="KW-0645">Protease</keyword>
<dbReference type="Proteomes" id="UP001065265">
    <property type="component" value="Chromosome"/>
</dbReference>
<protein>
    <submittedName>
        <fullName evidence="8">M67 family metallopeptidase</fullName>
    </submittedName>
</protein>
<dbReference type="EMBL" id="CP092471">
    <property type="protein sequence ID" value="UVI39268.1"/>
    <property type="molecule type" value="Genomic_DNA"/>
</dbReference>
<evidence type="ECO:0000313" key="8">
    <source>
        <dbReference type="EMBL" id="UVI39268.1"/>
    </source>
</evidence>
<dbReference type="PANTHER" id="PTHR34858:SF1">
    <property type="entry name" value="CYSO-CYSTEINE PEPTIDASE"/>
    <property type="match status" value="1"/>
</dbReference>
<dbReference type="InterPro" id="IPR028090">
    <property type="entry name" value="JAB_dom_prok"/>
</dbReference>
<evidence type="ECO:0000313" key="9">
    <source>
        <dbReference type="Proteomes" id="UP001065265"/>
    </source>
</evidence>
<evidence type="ECO:0000256" key="4">
    <source>
        <dbReference type="ARBA" id="ARBA00022833"/>
    </source>
</evidence>
<feature type="domain" description="MPN" evidence="7">
    <location>
        <begin position="3"/>
        <end position="131"/>
    </location>
</feature>
<accession>A0ABY5SXJ7</accession>
<keyword evidence="4" id="KW-0862">Zinc</keyword>
<keyword evidence="3" id="KW-0378">Hydrolase</keyword>
<evidence type="ECO:0000256" key="5">
    <source>
        <dbReference type="ARBA" id="ARBA00023049"/>
    </source>
</evidence>
<dbReference type="RefSeq" id="WP_265558455.1">
    <property type="nucleotide sequence ID" value="NZ_CP092471.1"/>
</dbReference>
<evidence type="ECO:0000256" key="3">
    <source>
        <dbReference type="ARBA" id="ARBA00022801"/>
    </source>
</evidence>
<dbReference type="Gene3D" id="3.40.140.10">
    <property type="entry name" value="Cytidine Deaminase, domain 2"/>
    <property type="match status" value="1"/>
</dbReference>
<dbReference type="PROSITE" id="PS50249">
    <property type="entry name" value="MPN"/>
    <property type="match status" value="1"/>
</dbReference>
<evidence type="ECO:0000256" key="6">
    <source>
        <dbReference type="SAM" id="MobiDB-lite"/>
    </source>
</evidence>
<dbReference type="InterPro" id="IPR000555">
    <property type="entry name" value="JAMM/MPN+_dom"/>
</dbReference>
<dbReference type="SMART" id="SM00232">
    <property type="entry name" value="JAB_MPN"/>
    <property type="match status" value="1"/>
</dbReference>
<dbReference type="Pfam" id="PF14464">
    <property type="entry name" value="Prok-JAB"/>
    <property type="match status" value="1"/>
</dbReference>
<reference evidence="8" key="1">
    <citation type="submission" date="2022-02" db="EMBL/GenBank/DDBJ databases">
        <title>Qipengyuania spongiae sp. nov., isolated from marine sponge.</title>
        <authorList>
            <person name="Li Z."/>
            <person name="Zhang M."/>
        </authorList>
    </citation>
    <scope>NUCLEOTIDE SEQUENCE</scope>
    <source>
        <strain evidence="8">PHS-Z21</strain>
    </source>
</reference>
<keyword evidence="2" id="KW-0479">Metal-binding</keyword>
<dbReference type="PANTHER" id="PTHR34858">
    <property type="entry name" value="CYSO-CYSTEINE PEPTIDASE"/>
    <property type="match status" value="1"/>
</dbReference>
<dbReference type="SUPFAM" id="SSF102712">
    <property type="entry name" value="JAB1/MPN domain"/>
    <property type="match status" value="1"/>
</dbReference>
<dbReference type="InterPro" id="IPR051929">
    <property type="entry name" value="VirAsm_ModProt"/>
</dbReference>
<keyword evidence="9" id="KW-1185">Reference proteome</keyword>
<name>A0ABY5SXJ7_9SPHN</name>
<proteinExistence type="predicted"/>
<organism evidence="8 9">
    <name type="scientific">Qipengyuania spongiae</name>
    <dbReference type="NCBI Taxonomy" id="2909673"/>
    <lineage>
        <taxon>Bacteria</taxon>
        <taxon>Pseudomonadati</taxon>
        <taxon>Pseudomonadota</taxon>
        <taxon>Alphaproteobacteria</taxon>
        <taxon>Sphingomonadales</taxon>
        <taxon>Erythrobacteraceae</taxon>
        <taxon>Qipengyuania</taxon>
    </lineage>
</organism>
<sequence>MDLTVTSEALEAMIAHATRAAPEECCGILYGSKERVERAEPVANVHPDPSRHFEIDPQALLDAHRSAREGGAEVAGYYHSHPNGRAAPSETDRASASGDGRIWAIVASGNVTFWRDEPDGFCALSYTVRPG</sequence>
<dbReference type="InterPro" id="IPR037518">
    <property type="entry name" value="MPN"/>
</dbReference>
<evidence type="ECO:0000256" key="1">
    <source>
        <dbReference type="ARBA" id="ARBA00022670"/>
    </source>
</evidence>
<keyword evidence="5" id="KW-0482">Metalloprotease</keyword>
<gene>
    <name evidence="8" type="ORF">L1F33_13730</name>
</gene>
<evidence type="ECO:0000256" key="2">
    <source>
        <dbReference type="ARBA" id="ARBA00022723"/>
    </source>
</evidence>